<reference evidence="2 3" key="1">
    <citation type="submission" date="2019-08" db="EMBL/GenBank/DDBJ databases">
        <title>Deep-cultivation of Planctomycetes and their phenomic and genomic characterization uncovers novel biology.</title>
        <authorList>
            <person name="Wiegand S."/>
            <person name="Jogler M."/>
            <person name="Boedeker C."/>
            <person name="Pinto D."/>
            <person name="Vollmers J."/>
            <person name="Rivas-Marin E."/>
            <person name="Kohn T."/>
            <person name="Peeters S.H."/>
            <person name="Heuer A."/>
            <person name="Rast P."/>
            <person name="Oberbeckmann S."/>
            <person name="Bunk B."/>
            <person name="Jeske O."/>
            <person name="Meyerdierks A."/>
            <person name="Storesund J.E."/>
            <person name="Kallscheuer N."/>
            <person name="Luecker S."/>
            <person name="Lage O.M."/>
            <person name="Pohl T."/>
            <person name="Merkel B.J."/>
            <person name="Hornburger P."/>
            <person name="Mueller R.-W."/>
            <person name="Bruemmer F."/>
            <person name="Labrenz M."/>
            <person name="Spormann A.M."/>
            <person name="Op den Camp H."/>
            <person name="Overmann J."/>
            <person name="Amann R."/>
            <person name="Jetten M.S.M."/>
            <person name="Mascher T."/>
            <person name="Medema M.H."/>
            <person name="Devos D.P."/>
            <person name="Kaster A.-K."/>
            <person name="Ovreas L."/>
            <person name="Rohde M."/>
            <person name="Galperin M.Y."/>
            <person name="Jogler C."/>
        </authorList>
    </citation>
    <scope>NUCLEOTIDE SEQUENCE [LARGE SCALE GENOMIC DNA]</scope>
    <source>
        <strain evidence="2 3">UC8</strain>
    </source>
</reference>
<dbReference type="EMBL" id="CP042914">
    <property type="protein sequence ID" value="QEG42066.1"/>
    <property type="molecule type" value="Genomic_DNA"/>
</dbReference>
<evidence type="ECO:0000313" key="3">
    <source>
        <dbReference type="Proteomes" id="UP000325286"/>
    </source>
</evidence>
<organism evidence="2 3">
    <name type="scientific">Roseimaritima ulvae</name>
    <dbReference type="NCBI Taxonomy" id="980254"/>
    <lineage>
        <taxon>Bacteria</taxon>
        <taxon>Pseudomonadati</taxon>
        <taxon>Planctomycetota</taxon>
        <taxon>Planctomycetia</taxon>
        <taxon>Pirellulales</taxon>
        <taxon>Pirellulaceae</taxon>
        <taxon>Roseimaritima</taxon>
    </lineage>
</organism>
<feature type="signal peptide" evidence="1">
    <location>
        <begin position="1"/>
        <end position="21"/>
    </location>
</feature>
<evidence type="ECO:0000256" key="1">
    <source>
        <dbReference type="SAM" id="SignalP"/>
    </source>
</evidence>
<protein>
    <submittedName>
        <fullName evidence="2">Uncharacterized protein</fullName>
    </submittedName>
</protein>
<proteinExistence type="predicted"/>
<dbReference type="Proteomes" id="UP000325286">
    <property type="component" value="Chromosome"/>
</dbReference>
<evidence type="ECO:0000313" key="2">
    <source>
        <dbReference type="EMBL" id="QEG42066.1"/>
    </source>
</evidence>
<keyword evidence="3" id="KW-1185">Reference proteome</keyword>
<dbReference type="AlphaFoldDB" id="A0A5B9QY66"/>
<name>A0A5B9QY66_9BACT</name>
<accession>A0A5B9QY66</accession>
<feature type="chain" id="PRO_5022801275" evidence="1">
    <location>
        <begin position="22"/>
        <end position="270"/>
    </location>
</feature>
<sequence precursor="true">MVRLVSAFFAVCVVLCTTACAGEQVVADKLAVPEERQQDESLKLIKSVFEKEYRTAKTGKQKRALAEKMLDVSAGTNSDMAAKFVLLRVALDIALEIGDLEIAENTITELDNHFDIDVLEMKCSTYDSLAKSLTERASIGKYANSLKRLISDLIADDRFDEALNFLTNNKGQKGRADLLIKDGFFAGSRVRWASMTQENLLPMEFGTMSVFHAKGRRSLYGWMEKPFPLRMHRPASTRIVGSLAEQYQKATMEDSCSSDSSMSCMSIIAH</sequence>
<dbReference type="KEGG" id="rul:UC8_40960"/>
<gene>
    <name evidence="2" type="ORF">UC8_40960</name>
</gene>
<keyword evidence="1" id="KW-0732">Signal</keyword>